<dbReference type="PRINTS" id="PR00320">
    <property type="entry name" value="GPROTEINBRPT"/>
</dbReference>
<dbReference type="Proteomes" id="UP000027195">
    <property type="component" value="Unassembled WGS sequence"/>
</dbReference>
<proteinExistence type="inferred from homology"/>
<keyword evidence="3" id="KW-0677">Repeat</keyword>
<dbReference type="EMBL" id="KL198029">
    <property type="protein sequence ID" value="KDQ16126.1"/>
    <property type="molecule type" value="Genomic_DNA"/>
</dbReference>
<comment type="similarity">
    <text evidence="1">Belongs to the WD repeat rae1 family.</text>
</comment>
<reference evidence="6" key="1">
    <citation type="journal article" date="2014" name="Proc. Natl. Acad. Sci. U.S.A.">
        <title>Extensive sampling of basidiomycete genomes demonstrates inadequacy of the white-rot/brown-rot paradigm for wood decay fungi.</title>
        <authorList>
            <person name="Riley R."/>
            <person name="Salamov A.A."/>
            <person name="Brown D.W."/>
            <person name="Nagy L.G."/>
            <person name="Floudas D."/>
            <person name="Held B.W."/>
            <person name="Levasseur A."/>
            <person name="Lombard V."/>
            <person name="Morin E."/>
            <person name="Otillar R."/>
            <person name="Lindquist E.A."/>
            <person name="Sun H."/>
            <person name="LaButti K.M."/>
            <person name="Schmutz J."/>
            <person name="Jabbour D."/>
            <person name="Luo H."/>
            <person name="Baker S.E."/>
            <person name="Pisabarro A.G."/>
            <person name="Walton J.D."/>
            <person name="Blanchette R.A."/>
            <person name="Henrissat B."/>
            <person name="Martin F."/>
            <person name="Cullen D."/>
            <person name="Hibbett D.S."/>
            <person name="Grigoriev I.V."/>
        </authorList>
    </citation>
    <scope>NUCLEOTIDE SEQUENCE [LARGE SCALE GENOMIC DNA]</scope>
    <source>
        <strain evidence="6">FD-172 SS1</strain>
    </source>
</reference>
<evidence type="ECO:0000313" key="5">
    <source>
        <dbReference type="EMBL" id="KDQ16126.1"/>
    </source>
</evidence>
<evidence type="ECO:0000256" key="1">
    <source>
        <dbReference type="ARBA" id="ARBA00007830"/>
    </source>
</evidence>
<dbReference type="PROSITE" id="PS50294">
    <property type="entry name" value="WD_REPEATS_REGION"/>
    <property type="match status" value="1"/>
</dbReference>
<dbReference type="InParanoid" id="A0A067MX42"/>
<dbReference type="AlphaFoldDB" id="A0A067MX42"/>
<keyword evidence="6" id="KW-1185">Reference proteome</keyword>
<dbReference type="SMART" id="SM00320">
    <property type="entry name" value="WD40"/>
    <property type="match status" value="4"/>
</dbReference>
<dbReference type="PROSITE" id="PS50082">
    <property type="entry name" value="WD_REPEATS_2"/>
    <property type="match status" value="4"/>
</dbReference>
<dbReference type="SUPFAM" id="SSF50978">
    <property type="entry name" value="WD40 repeat-like"/>
    <property type="match status" value="1"/>
</dbReference>
<evidence type="ECO:0000256" key="4">
    <source>
        <dbReference type="PROSITE-ProRule" id="PRU00221"/>
    </source>
</evidence>
<feature type="repeat" description="WD" evidence="4">
    <location>
        <begin position="24"/>
        <end position="57"/>
    </location>
</feature>
<dbReference type="STRING" id="930990.A0A067MX42"/>
<dbReference type="HOGENOM" id="CLU_038526_1_0_1"/>
<organism evidence="5 6">
    <name type="scientific">Botryobasidium botryosum (strain FD-172 SS1)</name>
    <dbReference type="NCBI Taxonomy" id="930990"/>
    <lineage>
        <taxon>Eukaryota</taxon>
        <taxon>Fungi</taxon>
        <taxon>Dikarya</taxon>
        <taxon>Basidiomycota</taxon>
        <taxon>Agaricomycotina</taxon>
        <taxon>Agaricomycetes</taxon>
        <taxon>Cantharellales</taxon>
        <taxon>Botryobasidiaceae</taxon>
        <taxon>Botryobasidium</taxon>
    </lineage>
</organism>
<sequence>MLNLASNFNGVFALAINSADVELVDPPSDSISCLAFSPVANFLAVGSWDGNVRIYEIGPAGQSTGKAMYSHQGPVLDVCWSGDGSKVFSGGADKAARMYELATGATSQVAAHDAPVRCVKWINAPSGGVLATGSWDKTVKYWDTRNPQPVATLQLPERCYSMDVAYPLLVVATAERHIVVCHLEKPSVIHSQTLSPLKWQTRVVACFPAGDGYALGSVEGRVAIQYIEEKDSAKSFSFKCHRQALSPTQKDQTVLFPVNSISFHKQEGTFVTAGGDGVMMSWDKDARARVQTFDRCAAPIACTAFNHTGTILAYAITYDWSSGHAGMTAGHVNKVMLHACKEVEFKKKPSVAAGK</sequence>
<dbReference type="PANTHER" id="PTHR10971">
    <property type="entry name" value="MRNA EXPORT FACTOR AND BUB3"/>
    <property type="match status" value="1"/>
</dbReference>
<evidence type="ECO:0000256" key="2">
    <source>
        <dbReference type="ARBA" id="ARBA00022574"/>
    </source>
</evidence>
<dbReference type="InterPro" id="IPR001680">
    <property type="entry name" value="WD40_rpt"/>
</dbReference>
<feature type="repeat" description="WD" evidence="4">
    <location>
        <begin position="109"/>
        <end position="152"/>
    </location>
</feature>
<gene>
    <name evidence="5" type="ORF">BOTBODRAFT_157397</name>
</gene>
<evidence type="ECO:0000256" key="3">
    <source>
        <dbReference type="ARBA" id="ARBA00022737"/>
    </source>
</evidence>
<dbReference type="Gene3D" id="2.130.10.10">
    <property type="entry name" value="YVTN repeat-like/Quinoprotein amine dehydrogenase"/>
    <property type="match status" value="1"/>
</dbReference>
<dbReference type="FunFam" id="2.130.10.10:FF:000190">
    <property type="entry name" value="Nuclear pore complex subunit"/>
    <property type="match status" value="1"/>
</dbReference>
<dbReference type="InterPro" id="IPR036322">
    <property type="entry name" value="WD40_repeat_dom_sf"/>
</dbReference>
<dbReference type="InterPro" id="IPR020472">
    <property type="entry name" value="WD40_PAC1"/>
</dbReference>
<dbReference type="FunCoup" id="A0A067MX42">
    <property type="interactions" value="1052"/>
</dbReference>
<dbReference type="OrthoDB" id="256303at2759"/>
<name>A0A067MX42_BOTB1</name>
<evidence type="ECO:0000313" key="6">
    <source>
        <dbReference type="Proteomes" id="UP000027195"/>
    </source>
</evidence>
<dbReference type="InterPro" id="IPR015943">
    <property type="entry name" value="WD40/YVTN_repeat-like_dom_sf"/>
</dbReference>
<accession>A0A067MX42</accession>
<keyword evidence="2 4" id="KW-0853">WD repeat</keyword>
<dbReference type="Pfam" id="PF00400">
    <property type="entry name" value="WD40"/>
    <property type="match status" value="3"/>
</dbReference>
<feature type="repeat" description="WD" evidence="4">
    <location>
        <begin position="258"/>
        <end position="292"/>
    </location>
</feature>
<protein>
    <submittedName>
        <fullName evidence="5">Uncharacterized protein</fullName>
    </submittedName>
</protein>
<feature type="repeat" description="WD" evidence="4">
    <location>
        <begin position="68"/>
        <end position="109"/>
    </location>
</feature>